<gene>
    <name evidence="15" type="primary">WNK1</name>
</gene>
<dbReference type="FunFam" id="3.10.20.90:FF:000007">
    <property type="entry name" value="Serine/threonine-protein kinase WNK1 isoform 1"/>
    <property type="match status" value="1"/>
</dbReference>
<feature type="compositionally biased region" description="Basic residues" evidence="13">
    <location>
        <begin position="1008"/>
        <end position="1029"/>
    </location>
</feature>
<feature type="region of interest" description="Disordered" evidence="13">
    <location>
        <begin position="137"/>
        <end position="203"/>
    </location>
</feature>
<dbReference type="PROSITE" id="PS50011">
    <property type="entry name" value="PROTEIN_KINASE_DOM"/>
    <property type="match status" value="1"/>
</dbReference>
<evidence type="ECO:0000256" key="10">
    <source>
        <dbReference type="ARBA" id="ARBA00022840"/>
    </source>
</evidence>
<feature type="region of interest" description="Disordered" evidence="13">
    <location>
        <begin position="983"/>
        <end position="1029"/>
    </location>
</feature>
<evidence type="ECO:0000256" key="2">
    <source>
        <dbReference type="ARBA" id="ARBA00004496"/>
    </source>
</evidence>
<feature type="compositionally biased region" description="Low complexity" evidence="13">
    <location>
        <begin position="715"/>
        <end position="750"/>
    </location>
</feature>
<feature type="compositionally biased region" description="Low complexity" evidence="13">
    <location>
        <begin position="1795"/>
        <end position="1813"/>
    </location>
</feature>
<dbReference type="PROSITE" id="PS00108">
    <property type="entry name" value="PROTEIN_KINASE_ST"/>
    <property type="match status" value="1"/>
</dbReference>
<name>A0A8D2H9L2_UROPR</name>
<feature type="region of interest" description="Disordered" evidence="13">
    <location>
        <begin position="1637"/>
        <end position="1667"/>
    </location>
</feature>
<organism evidence="15 16">
    <name type="scientific">Urocitellus parryii</name>
    <name type="common">Arctic ground squirrel</name>
    <name type="synonym">Spermophilus parryii</name>
    <dbReference type="NCBI Taxonomy" id="9999"/>
    <lineage>
        <taxon>Eukaryota</taxon>
        <taxon>Metazoa</taxon>
        <taxon>Chordata</taxon>
        <taxon>Craniata</taxon>
        <taxon>Vertebrata</taxon>
        <taxon>Euteleostomi</taxon>
        <taxon>Mammalia</taxon>
        <taxon>Eutheria</taxon>
        <taxon>Euarchontoglires</taxon>
        <taxon>Glires</taxon>
        <taxon>Rodentia</taxon>
        <taxon>Sciuromorpha</taxon>
        <taxon>Sciuridae</taxon>
        <taxon>Xerinae</taxon>
        <taxon>Marmotini</taxon>
        <taxon>Urocitellus</taxon>
    </lineage>
</organism>
<comment type="catalytic activity">
    <reaction evidence="11">
        <text>L-threonyl-[protein] + ATP = O-phospho-L-threonyl-[protein] + ADP + H(+)</text>
        <dbReference type="Rhea" id="RHEA:46608"/>
        <dbReference type="Rhea" id="RHEA-COMP:11060"/>
        <dbReference type="Rhea" id="RHEA-COMP:11605"/>
        <dbReference type="ChEBI" id="CHEBI:15378"/>
        <dbReference type="ChEBI" id="CHEBI:30013"/>
        <dbReference type="ChEBI" id="CHEBI:30616"/>
        <dbReference type="ChEBI" id="CHEBI:61977"/>
        <dbReference type="ChEBI" id="CHEBI:456216"/>
        <dbReference type="EC" id="2.7.11.1"/>
    </reaction>
</comment>
<feature type="compositionally biased region" description="Polar residues" evidence="13">
    <location>
        <begin position="591"/>
        <end position="607"/>
    </location>
</feature>
<dbReference type="SUPFAM" id="SSF56112">
    <property type="entry name" value="Protein kinase-like (PK-like)"/>
    <property type="match status" value="1"/>
</dbReference>
<feature type="compositionally biased region" description="Polar residues" evidence="13">
    <location>
        <begin position="990"/>
        <end position="1000"/>
    </location>
</feature>
<evidence type="ECO:0000256" key="7">
    <source>
        <dbReference type="ARBA" id="ARBA00022679"/>
    </source>
</evidence>
<keyword evidence="5" id="KW-0723">Serine/threonine-protein kinase</keyword>
<proteinExistence type="predicted"/>
<dbReference type="InterPro" id="IPR000719">
    <property type="entry name" value="Prot_kinase_dom"/>
</dbReference>
<evidence type="ECO:0000256" key="5">
    <source>
        <dbReference type="ARBA" id="ARBA00022527"/>
    </source>
</evidence>
<dbReference type="GO" id="GO:0004674">
    <property type="term" value="F:protein serine/threonine kinase activity"/>
    <property type="evidence" value="ECO:0007669"/>
    <property type="project" value="UniProtKB-KW"/>
</dbReference>
<comment type="cofactor">
    <cofactor evidence="1">
        <name>Mg(2+)</name>
        <dbReference type="ChEBI" id="CHEBI:18420"/>
    </cofactor>
</comment>
<dbReference type="InterPro" id="IPR008271">
    <property type="entry name" value="Ser/Thr_kinase_AS"/>
</dbReference>
<protein>
    <recommendedName>
        <fullName evidence="3">non-specific serine/threonine protein kinase</fullName>
        <ecNumber evidence="3">2.7.11.1</ecNumber>
    </recommendedName>
</protein>
<dbReference type="EC" id="2.7.11.1" evidence="3"/>
<feature type="compositionally biased region" description="Polar residues" evidence="13">
    <location>
        <begin position="2054"/>
        <end position="2082"/>
    </location>
</feature>
<dbReference type="GO" id="GO:0005737">
    <property type="term" value="C:cytoplasm"/>
    <property type="evidence" value="ECO:0007669"/>
    <property type="project" value="UniProtKB-SubCell"/>
</dbReference>
<evidence type="ECO:0000313" key="16">
    <source>
        <dbReference type="Proteomes" id="UP000694417"/>
    </source>
</evidence>
<evidence type="ECO:0000256" key="4">
    <source>
        <dbReference type="ARBA" id="ARBA00022490"/>
    </source>
</evidence>
<feature type="region of interest" description="Disordered" evidence="13">
    <location>
        <begin position="2020"/>
        <end position="2082"/>
    </location>
</feature>
<feature type="region of interest" description="Disordered" evidence="13">
    <location>
        <begin position="1779"/>
        <end position="1849"/>
    </location>
</feature>
<dbReference type="Gene3D" id="1.10.510.10">
    <property type="entry name" value="Transferase(Phosphotransferase) domain 1"/>
    <property type="match status" value="1"/>
</dbReference>
<dbReference type="Gene3D" id="3.10.20.90">
    <property type="entry name" value="Phosphatidylinositol 3-kinase Catalytic Subunit, Chain A, domain 1"/>
    <property type="match status" value="2"/>
</dbReference>
<keyword evidence="16" id="KW-1185">Reference proteome</keyword>
<feature type="compositionally biased region" description="Low complexity" evidence="13">
    <location>
        <begin position="2043"/>
        <end position="2053"/>
    </location>
</feature>
<feature type="compositionally biased region" description="Basic and acidic residues" evidence="13">
    <location>
        <begin position="50"/>
        <end position="66"/>
    </location>
</feature>
<evidence type="ECO:0000256" key="13">
    <source>
        <dbReference type="SAM" id="MobiDB-lite"/>
    </source>
</evidence>
<evidence type="ECO:0000313" key="15">
    <source>
        <dbReference type="Ensembl" id="ENSUPAP00010008552.1"/>
    </source>
</evidence>
<comment type="catalytic activity">
    <reaction evidence="12">
        <text>L-seryl-[protein] + ATP = O-phospho-L-seryl-[protein] + ADP + H(+)</text>
        <dbReference type="Rhea" id="RHEA:17989"/>
        <dbReference type="Rhea" id="RHEA-COMP:9863"/>
        <dbReference type="Rhea" id="RHEA-COMP:11604"/>
        <dbReference type="ChEBI" id="CHEBI:15378"/>
        <dbReference type="ChEBI" id="CHEBI:29999"/>
        <dbReference type="ChEBI" id="CHEBI:30616"/>
        <dbReference type="ChEBI" id="CHEBI:83421"/>
        <dbReference type="ChEBI" id="CHEBI:456216"/>
        <dbReference type="EC" id="2.7.11.1"/>
    </reaction>
</comment>
<sequence>MSGGAAEKQSSTPSSLFLSPPAPAPKNGSSSDSSVGEKLGAAATDAGTGRTEEYRRRRHTMDKDSRGAAATTTTTEHRFFRRSVICDSNATALELPGLPFSIPQPGVPAVVPQIAPSEPHREEILTATAVSQVAQQPPVTAAPGEQAVAGPVTSTAPSSTSKDRPVSQPNLVGSKEEPPPARSGSGSGGSSAKELQEEQRQLQDDIEELETKAVGMSNDGRFLKFDIEIGRGSFKTVYKGLDTETTVEVAWCELQDRKLTKSERQRFKEEAEMLKGLQHPNIVRFYDSWESTVKGKKCIVLVTELMTSGTLKTYLKRFKVMKIKVLRSWCRQILKGLQFLHTRTPPIIHRDLKCDNIFITGPTGSVKIGDLGLATLKRASFAKSVIGTPEFMAPEMYEEKYDESVDVYAFGMCMLEMATSEYPYSECQNAAQIYRRVTSGVKPASFDKVAIPEVKEIIEGCIRQNKDERYSIKDLLNHAFFQEETGVRVELAEEDDGEKIAIKLWLRIEDIKKLKGKYKDNEAIEFSFDLERDVPEDVAQEMVESGYVCEGDHKTMAKAIKDRVSLIKRKREQRQLVREEQEKRKQEESSLRQQAEQQSSVPSQTGIKQVPSASTGITTASATSASVSTQVEPEEPEADQHQQLQYQQPSISVLSDGTVDSGQGSSVFTESRVSSQQTVSYGSQHEQAHSTGTVPGHTASIAQAQSQTHGVYPPSSMAQSQSQGQLSSSSLAGVPSSQPIQHPQPQGIQQTAPPQQTVQYSLPQTTASTEATTAQPVSQPQAPQVLPQVSAGKQLPVSQPVSTIQGESQIPVASQSSVVPVHSGAHFLPMGQPLPTSLLPQYPVSQIPLSTPHVSTAQTGFSSLPITMAAGVNQPLLTLASSATAAAIPGGSTVVPSQLPTLLQPVTQLPSQVHPQLLQPAVQSMGIPANLGQAAEVSLPSGDVLYQSTQGVSQVAPPEPVPVAQSQPTQPVTLVSSIDSAHSDVASGMSDGNENAPSSSGRHEGRTAKRHYRKSVRSRSRHEKTSRPKLRILNVSNKGDRVVECQLETHNRKMVTFKFDLDGDNPEEIATIMVNNDFILAIERESFVDQVREIIEKADEMLSEDVSVEPEGDQGMESLQGKDDYGFSGSQKLEGEFKQPVPTSSMPQQIGVPTSSLTQVVHSAGRRFIVSPVPESRLRESKVFTSEISDTVAPSIPQGPGMNLSHSASSLSLQKAFSELRHAQMTEGPNTAPPNFSHTGPTFPPFLGSIAGGPTTAAATPSVSVPVSSSSLNDISTSVIQAEVTVPTEKGITGVATSTGVVMSSCLPVPPVSESPVLASVGSSVTIPAVVSMSTTSQPVQAPTSGSIVSSTGAFPSMTVLTALTSAVAAPGAKPPAVLSQQTASTTGVATVTSVSASTPFPTIASQPSLQLSSSTSAPTLAETVVVSAHSLDKTSHSSTTGLALSLSAPSSSSPGVGVASSVSQPGGVHPLVIPSVIASTPVFPQAVGPTSTPLLPQVPSIPPLVQPVANVPAVQQTLIHSQPQPALLPNQPHTHCPEVDADNQPKAPGIDDIKTLEEKLRSLFSEHSSSGAQHASVSLETSLVVETTITPGIPTTAVAPSKLMTSTTSTCLPPTNLPLGTAGLSVMSVATPGQVSTPGSYVSAPVSTTSGMKPGTAPSKPPLTKAPVLPVGTELPAGTLPSEQLPPFPGPSLTQSQQPLEDLDAQLRRTLSPETITVTSAVSPVSMVAPTAVTEAGAQPQKDVSQGTEGPVLATSSGTGVFKMGRFQVSVAMDDIQKEDKNKTEDAKSVHFESSTSESSVLSSSSPESTLVKPEPNGMTIHGISSDVPDSALKTPASEAKSETGQPTKVGRFQVTTTANKVGRFSISRTEDKIAEAKKEGPVTSPPFRDSEQAVLPAVIPKKEKPELSEPSHLNGPSSDLEAAFLRGDVDDGSGSPHSPRQLCSKSLPIQNLSQSLSNSFNSSYMSSDNESDIEDEDLKLELRRLREKHLKEIQDLQSRQKHEIESLYTKLGKVPPAVIIPPAAPLSGRRRRPTKSKGSKSSRSSSLGNKSPQLSGNLSGQSAASVLHPQQTLHPPSNIAETGQNQLLQPLKPSPSSDNLYSAFTSDGAISVPSLSAPGQGCAKFNCASEQVTFKPGGRRTRFLRKMVKKVCPCNQLCRTSSTNTVGGTVNSQAAQAQPPAMTSSRKGTFTDDLHKLVDNWARDAMNLSGRRGSKGHMNYEGPGMARKFSAPGQLCISMTSNLGGSAPISAASATSLGHFTKSMCPPQQYGFPAAPFGTQWSGTGGPAPQPLGQFQPVGTASLQNFNISNLQKSISNPPGSNLRTT</sequence>
<feature type="region of interest" description="Disordered" evidence="13">
    <location>
        <begin position="950"/>
        <end position="971"/>
    </location>
</feature>
<keyword evidence="9" id="KW-0418">Kinase</keyword>
<dbReference type="Gene3D" id="3.30.200.20">
    <property type="entry name" value="Phosphorylase Kinase, domain 1"/>
    <property type="match status" value="1"/>
</dbReference>
<keyword evidence="6" id="KW-0597">Phosphoprotein</keyword>
<evidence type="ECO:0000259" key="14">
    <source>
        <dbReference type="PROSITE" id="PS50011"/>
    </source>
</evidence>
<dbReference type="Proteomes" id="UP000694417">
    <property type="component" value="Unplaced"/>
</dbReference>
<feature type="compositionally biased region" description="Low complexity" evidence="13">
    <location>
        <begin position="612"/>
        <end position="629"/>
    </location>
</feature>
<evidence type="ECO:0000256" key="3">
    <source>
        <dbReference type="ARBA" id="ARBA00012513"/>
    </source>
</evidence>
<dbReference type="Ensembl" id="ENSUPAT00010009815.1">
    <property type="protein sequence ID" value="ENSUPAP00010008552.1"/>
    <property type="gene ID" value="ENSUPAG00010005417.1"/>
</dbReference>
<dbReference type="InterPro" id="IPR024678">
    <property type="entry name" value="Kinase_OSR1/WNK_CCT"/>
</dbReference>
<dbReference type="GeneTree" id="ENSGT00940000155474"/>
<evidence type="ECO:0000256" key="8">
    <source>
        <dbReference type="ARBA" id="ARBA00022741"/>
    </source>
</evidence>
<reference evidence="15" key="2">
    <citation type="submission" date="2025-09" db="UniProtKB">
        <authorList>
            <consortium name="Ensembl"/>
        </authorList>
    </citation>
    <scope>IDENTIFICATION</scope>
</reference>
<dbReference type="FunFam" id="3.30.200.20:FF:000494">
    <property type="entry name" value="serine/threonine-protein kinase WNK2 isoform X2"/>
    <property type="match status" value="1"/>
</dbReference>
<keyword evidence="10" id="KW-0067">ATP-binding</keyword>
<feature type="compositionally biased region" description="Low complexity" evidence="13">
    <location>
        <begin position="952"/>
        <end position="968"/>
    </location>
</feature>
<feature type="compositionally biased region" description="Basic residues" evidence="13">
    <location>
        <begin position="2030"/>
        <end position="2042"/>
    </location>
</feature>
<dbReference type="InterPro" id="IPR056865">
    <property type="entry name" value="CCTL2_WNK"/>
</dbReference>
<dbReference type="FunFam" id="1.10.510.10:FF:000006">
    <property type="entry name" value="Serine/threonine-protein kinase WNK1 isoform 2"/>
    <property type="match status" value="1"/>
</dbReference>
<dbReference type="PANTHER" id="PTHR13902">
    <property type="entry name" value="SERINE/THREONINE-PROTEIN KINASE WNK WITH NO LYSINE -RELATED"/>
    <property type="match status" value="1"/>
</dbReference>
<feature type="region of interest" description="Disordered" evidence="13">
    <location>
        <begin position="1"/>
        <end position="77"/>
    </location>
</feature>
<keyword evidence="7" id="KW-0808">Transferase</keyword>
<comment type="subcellular location">
    <subcellularLocation>
        <location evidence="2">Cytoplasm</location>
    </subcellularLocation>
</comment>
<keyword evidence="8" id="KW-0547">Nucleotide-binding</keyword>
<feature type="compositionally biased region" description="Polar residues" evidence="13">
    <location>
        <begin position="700"/>
        <end position="709"/>
    </location>
</feature>
<feature type="compositionally biased region" description="Polar residues" evidence="13">
    <location>
        <begin position="641"/>
        <end position="693"/>
    </location>
</feature>
<feature type="region of interest" description="Disordered" evidence="13">
    <location>
        <begin position="575"/>
        <end position="756"/>
    </location>
</feature>
<feature type="compositionally biased region" description="Polar residues" evidence="13">
    <location>
        <begin position="1637"/>
        <end position="1652"/>
    </location>
</feature>
<evidence type="ECO:0000256" key="9">
    <source>
        <dbReference type="ARBA" id="ARBA00022777"/>
    </source>
</evidence>
<feature type="compositionally biased region" description="Basic and acidic residues" evidence="13">
    <location>
        <begin position="194"/>
        <end position="203"/>
    </location>
</feature>
<dbReference type="InterPro" id="IPR011009">
    <property type="entry name" value="Kinase-like_dom_sf"/>
</dbReference>
<feature type="compositionally biased region" description="Basic and acidic residues" evidence="13">
    <location>
        <begin position="575"/>
        <end position="590"/>
    </location>
</feature>
<evidence type="ECO:0000256" key="1">
    <source>
        <dbReference type="ARBA" id="ARBA00001946"/>
    </source>
</evidence>
<feature type="compositionally biased region" description="Basic and acidic residues" evidence="13">
    <location>
        <begin position="1779"/>
        <end position="1792"/>
    </location>
</feature>
<feature type="region of interest" description="Disordered" evidence="13">
    <location>
        <begin position="2278"/>
        <end position="2299"/>
    </location>
</feature>
<feature type="domain" description="Protein kinase" evidence="14">
    <location>
        <begin position="223"/>
        <end position="481"/>
    </location>
</feature>
<dbReference type="GO" id="GO:0005524">
    <property type="term" value="F:ATP binding"/>
    <property type="evidence" value="ECO:0007669"/>
    <property type="project" value="UniProtKB-KW"/>
</dbReference>
<keyword evidence="4" id="KW-0963">Cytoplasm</keyword>
<evidence type="ECO:0000256" key="11">
    <source>
        <dbReference type="ARBA" id="ARBA00047899"/>
    </source>
</evidence>
<accession>A0A8D2H9L2</accession>
<feature type="region of interest" description="Disordered" evidence="13">
    <location>
        <begin position="1736"/>
        <end position="1759"/>
    </location>
</feature>
<reference evidence="15" key="1">
    <citation type="submission" date="2025-08" db="UniProtKB">
        <authorList>
            <consortium name="Ensembl"/>
        </authorList>
    </citation>
    <scope>IDENTIFICATION</scope>
</reference>
<dbReference type="Pfam" id="PF24889">
    <property type="entry name" value="CCTL2_WNK"/>
    <property type="match status" value="1"/>
</dbReference>
<feature type="compositionally biased region" description="Low complexity" evidence="13">
    <location>
        <begin position="40"/>
        <end position="49"/>
    </location>
</feature>
<dbReference type="Pfam" id="PF12202">
    <property type="entry name" value="OSR1_C"/>
    <property type="match status" value="1"/>
</dbReference>
<dbReference type="FunFam" id="3.10.20.90:FF:000012">
    <property type="entry name" value="Serine/threonine-protein kinase WNK1 isoform 2"/>
    <property type="match status" value="1"/>
</dbReference>
<dbReference type="SMART" id="SM00220">
    <property type="entry name" value="S_TKc"/>
    <property type="match status" value="1"/>
</dbReference>
<feature type="compositionally biased region" description="Low complexity" evidence="13">
    <location>
        <begin position="10"/>
        <end position="19"/>
    </location>
</feature>
<dbReference type="CDD" id="cd14030">
    <property type="entry name" value="STKc_WNK1"/>
    <property type="match status" value="1"/>
</dbReference>
<evidence type="ECO:0000256" key="12">
    <source>
        <dbReference type="ARBA" id="ARBA00048679"/>
    </source>
</evidence>
<dbReference type="InterPro" id="IPR050588">
    <property type="entry name" value="WNK_Ser-Thr_kinase"/>
</dbReference>
<dbReference type="Pfam" id="PF00069">
    <property type="entry name" value="Pkinase"/>
    <property type="match status" value="1"/>
</dbReference>
<feature type="compositionally biased region" description="Polar residues" evidence="13">
    <location>
        <begin position="1743"/>
        <end position="1759"/>
    </location>
</feature>
<evidence type="ECO:0000256" key="6">
    <source>
        <dbReference type="ARBA" id="ARBA00022553"/>
    </source>
</evidence>